<evidence type="ECO:0000313" key="3">
    <source>
        <dbReference type="Proteomes" id="UP000828390"/>
    </source>
</evidence>
<reference evidence="2" key="1">
    <citation type="journal article" date="2019" name="bioRxiv">
        <title>The Genome of the Zebra Mussel, Dreissena polymorpha: A Resource for Invasive Species Research.</title>
        <authorList>
            <person name="McCartney M.A."/>
            <person name="Auch B."/>
            <person name="Kono T."/>
            <person name="Mallez S."/>
            <person name="Zhang Y."/>
            <person name="Obille A."/>
            <person name="Becker A."/>
            <person name="Abrahante J.E."/>
            <person name="Garbe J."/>
            <person name="Badalamenti J.P."/>
            <person name="Herman A."/>
            <person name="Mangelson H."/>
            <person name="Liachko I."/>
            <person name="Sullivan S."/>
            <person name="Sone E.D."/>
            <person name="Koren S."/>
            <person name="Silverstein K.A.T."/>
            <person name="Beckman K.B."/>
            <person name="Gohl D.M."/>
        </authorList>
    </citation>
    <scope>NUCLEOTIDE SEQUENCE</scope>
    <source>
        <strain evidence="2">Duluth1</strain>
        <tissue evidence="2">Whole animal</tissue>
    </source>
</reference>
<dbReference type="AlphaFoldDB" id="A0A9D4DCQ3"/>
<dbReference type="EMBL" id="JAIWYP010000011">
    <property type="protein sequence ID" value="KAH3742362.1"/>
    <property type="molecule type" value="Genomic_DNA"/>
</dbReference>
<evidence type="ECO:0000313" key="2">
    <source>
        <dbReference type="EMBL" id="KAH3742362.1"/>
    </source>
</evidence>
<comment type="caution">
    <text evidence="2">The sequence shown here is derived from an EMBL/GenBank/DDBJ whole genome shotgun (WGS) entry which is preliminary data.</text>
</comment>
<evidence type="ECO:0000256" key="1">
    <source>
        <dbReference type="SAM" id="MobiDB-lite"/>
    </source>
</evidence>
<dbReference type="Proteomes" id="UP000828390">
    <property type="component" value="Unassembled WGS sequence"/>
</dbReference>
<organism evidence="2 3">
    <name type="scientific">Dreissena polymorpha</name>
    <name type="common">Zebra mussel</name>
    <name type="synonym">Mytilus polymorpha</name>
    <dbReference type="NCBI Taxonomy" id="45954"/>
    <lineage>
        <taxon>Eukaryota</taxon>
        <taxon>Metazoa</taxon>
        <taxon>Spiralia</taxon>
        <taxon>Lophotrochozoa</taxon>
        <taxon>Mollusca</taxon>
        <taxon>Bivalvia</taxon>
        <taxon>Autobranchia</taxon>
        <taxon>Heteroconchia</taxon>
        <taxon>Euheterodonta</taxon>
        <taxon>Imparidentia</taxon>
        <taxon>Neoheterodontei</taxon>
        <taxon>Myida</taxon>
        <taxon>Dreissenoidea</taxon>
        <taxon>Dreissenidae</taxon>
        <taxon>Dreissena</taxon>
    </lineage>
</organism>
<reference evidence="2" key="2">
    <citation type="submission" date="2020-11" db="EMBL/GenBank/DDBJ databases">
        <authorList>
            <person name="McCartney M.A."/>
            <person name="Auch B."/>
            <person name="Kono T."/>
            <person name="Mallez S."/>
            <person name="Becker A."/>
            <person name="Gohl D.M."/>
            <person name="Silverstein K.A.T."/>
            <person name="Koren S."/>
            <person name="Bechman K.B."/>
            <person name="Herman A."/>
            <person name="Abrahante J.E."/>
            <person name="Garbe J."/>
        </authorList>
    </citation>
    <scope>NUCLEOTIDE SEQUENCE</scope>
    <source>
        <strain evidence="2">Duluth1</strain>
        <tissue evidence="2">Whole animal</tissue>
    </source>
</reference>
<feature type="region of interest" description="Disordered" evidence="1">
    <location>
        <begin position="146"/>
        <end position="171"/>
    </location>
</feature>
<sequence length="171" mass="20087">MWEDLFHTNIDNNDDEEQQLFDDNIDDEMSVSVTLSTAAYNYFNEESGLCNFKCRSKHSPRLKDNNEIRKNIIKRDQWNDSNLIRCSDGCLKEPVLFPGIPDNTCSCGSGWLKRYDDDNYSENELTLHERQRTLTIYTNFAPKSVTDRQTDRLTDRQTDRLTDLQTDRQTD</sequence>
<protein>
    <submittedName>
        <fullName evidence="2">Uncharacterized protein</fullName>
    </submittedName>
</protein>
<name>A0A9D4DCQ3_DREPO</name>
<accession>A0A9D4DCQ3</accession>
<gene>
    <name evidence="2" type="ORF">DPMN_049103</name>
</gene>
<keyword evidence="3" id="KW-1185">Reference proteome</keyword>
<proteinExistence type="predicted"/>